<dbReference type="InterPro" id="IPR026341">
    <property type="entry name" value="T9SS_type_B"/>
</dbReference>
<proteinExistence type="predicted"/>
<protein>
    <submittedName>
        <fullName evidence="1">Gliding motility-associated-like protein</fullName>
    </submittedName>
</protein>
<dbReference type="NCBIfam" id="TIGR04131">
    <property type="entry name" value="Bac_Flav_CTERM"/>
    <property type="match status" value="1"/>
</dbReference>
<sequence length="943" mass="105968">MITFVYRPKHSWLFMKSILQFLLAFCLAFLAAVPSFATHIRAGEITAERVSTQTLTYRITVVGYTDTRSSVIFGPGDINFGDGREVQLQTESDLRFVEALGNQIEKNTFVITHTYQGPGQYVIRFREFNRNAATLNMDNSVDTPFYVETMITIDPFIGINNSPILTIPPVDNGGVNVRYIHNPGAYDPDGDSLAYLFDELTVRPKQGFQRFVNNYRSPASGQFSFNREDGSPNPFISMDPLTGDLIWDAPGLAGQYNIAFQVQEWRKIGGQYQMIGYVVRDMQIIIENTNNRRPELIIPPDLCVVAGTRIEEIIQGSDPDGDPIRIEVFGDPIEITSSPASYAPISVFQPSPGIIRFNWQTVCSHVRERVYQVRIRIADQPRSGPSLVDIRTWNIKVVGPPPVFDNIEQQQGRSAKLSWDPYSCGSTAETMQVWRRLNSNPYQPDSCETGIRAGYQLVGTTNMSIFEFLDNNNGEGLAPGNTYCYRLVAAYPPPRLGESIVSEEICITVDVDVPLITNVSVEATSQNNGEIFIRWTPPYDIDRSQFPGPFSYELLRNTGLTGNQGRVSVITTTDTSFTDTGLNTENLVYNYKVVLRENNTVIDSSSSASSVRLTPTIINEAIELNWTFNVPWNNSVSQFKHEVYRNRTDPNGQDENNFVLIAEVDPTVNGFTYFDDGSHNGVTLKKDIEYCYYVVTKGVYNVDMIELPLENKSQIICARPDDDRLPCPPVLTFEGPDCAAYLDDKVCGFSSFVHELSWEPEFSGSCDDELSAYRLYFSSEGPEAEFNLVGTYSSFELRARITNLPNYRGCYYVTAVDRSGNESEPSNIVCVDNCPSYNLPNAFTPNGDGVNDTFMAFDNPFAKCPRFVLGVEIFIVNRWGAEVFKYNSLNSTENDIFIRWNGRDKNGNELPAGTYFYTATVKFDAFDPALQEKKLKGTVQIIR</sequence>
<reference evidence="1 2" key="1">
    <citation type="submission" date="2018-03" db="EMBL/GenBank/DDBJ databases">
        <title>Genomic Encyclopedia of Archaeal and Bacterial Type Strains, Phase II (KMG-II): from individual species to whole genera.</title>
        <authorList>
            <person name="Goeker M."/>
        </authorList>
    </citation>
    <scope>NUCLEOTIDE SEQUENCE [LARGE SCALE GENOMIC DNA]</scope>
    <source>
        <strain evidence="1 2">DSM 28057</strain>
    </source>
</reference>
<name>A0A2P8DL20_9BACT</name>
<dbReference type="InterPro" id="IPR036116">
    <property type="entry name" value="FN3_sf"/>
</dbReference>
<evidence type="ECO:0000313" key="1">
    <source>
        <dbReference type="EMBL" id="PSK97922.1"/>
    </source>
</evidence>
<gene>
    <name evidence="1" type="ORF">CLV48_1208</name>
</gene>
<organism evidence="1 2">
    <name type="scientific">Cecembia rubra</name>
    <dbReference type="NCBI Taxonomy" id="1485585"/>
    <lineage>
        <taxon>Bacteria</taxon>
        <taxon>Pseudomonadati</taxon>
        <taxon>Bacteroidota</taxon>
        <taxon>Cytophagia</taxon>
        <taxon>Cytophagales</taxon>
        <taxon>Cyclobacteriaceae</taxon>
        <taxon>Cecembia</taxon>
    </lineage>
</organism>
<dbReference type="Proteomes" id="UP000240708">
    <property type="component" value="Unassembled WGS sequence"/>
</dbReference>
<dbReference type="InterPro" id="IPR013783">
    <property type="entry name" value="Ig-like_fold"/>
</dbReference>
<dbReference type="AlphaFoldDB" id="A0A2P8DL20"/>
<dbReference type="SUPFAM" id="SSF49265">
    <property type="entry name" value="Fibronectin type III"/>
    <property type="match status" value="1"/>
</dbReference>
<dbReference type="Pfam" id="PF13585">
    <property type="entry name" value="CHU_C"/>
    <property type="match status" value="1"/>
</dbReference>
<evidence type="ECO:0000313" key="2">
    <source>
        <dbReference type="Proteomes" id="UP000240708"/>
    </source>
</evidence>
<keyword evidence="2" id="KW-1185">Reference proteome</keyword>
<comment type="caution">
    <text evidence="1">The sequence shown here is derived from an EMBL/GenBank/DDBJ whole genome shotgun (WGS) entry which is preliminary data.</text>
</comment>
<dbReference type="Gene3D" id="2.60.40.10">
    <property type="entry name" value="Immunoglobulins"/>
    <property type="match status" value="3"/>
</dbReference>
<accession>A0A2P8DL20</accession>
<dbReference type="Gene3D" id="2.60.40.4070">
    <property type="match status" value="1"/>
</dbReference>
<dbReference type="EMBL" id="PYGF01000020">
    <property type="protein sequence ID" value="PSK97922.1"/>
    <property type="molecule type" value="Genomic_DNA"/>
</dbReference>